<dbReference type="Proteomes" id="UP000300879">
    <property type="component" value="Chromosome"/>
</dbReference>
<proteinExistence type="inferred from homology"/>
<dbReference type="Pfam" id="PF01593">
    <property type="entry name" value="Amino_oxidase"/>
    <property type="match status" value="1"/>
</dbReference>
<sequence length="513" mass="57675">MTSNRKAIVIGAGPGGLASAMLLAGEGYDVTVYEKQPYIGGRTSRLEFEGYAFDRGATFLMMPQLLEELFESVGRSLHQYVDLVELDPLYQLRFGETRMDATRNREVMKERIEELFPGNGEGYVRFMKEEKLKFDAIAPLLKRPISRITDYIRTDVVKALPKLNAFDTVYGRLSKYYNDERLKYAFTFQAKYLGMSPWECPGTFSILSYLEHEYGLFHPIGGVNAVCDAMAAVVQEYGGTVNTSTGVKKVLSQHGRANGVLLENGEKIEADHVVINADFATAASKLFEDGQLKKYTPEYISSRKYSCSTFMLYLGIDGAVDLPHHTVVFSEDYPKNVDEITRQGVLSADPSIYVHNPSALDPTLAPAGQSALYVLMPVPNLAGVSNWEDIQQEIRSSVLSRLEQEPELAGLSSRIRAEKMITPLDWQEQYHVYRGATFNLAHSLDQMMHRRPHNRFEELEHCWLVGGGTHPGSGLPTIWESARISVKLLMEQDVREGVKMAPRYSAQEVPVWK</sequence>
<reference evidence="7 8" key="1">
    <citation type="submission" date="2019-05" db="EMBL/GenBank/DDBJ databases">
        <authorList>
            <person name="Chen C."/>
        </authorList>
    </citation>
    <scope>NUCLEOTIDE SEQUENCE [LARGE SCALE GENOMIC DNA]</scope>
    <source>
        <strain evidence="7 8">HB172198</strain>
    </source>
</reference>
<accession>A0A4P8XK25</accession>
<dbReference type="SUPFAM" id="SSF51905">
    <property type="entry name" value="FAD/NAD(P)-binding domain"/>
    <property type="match status" value="1"/>
</dbReference>
<comment type="pathway">
    <text evidence="1 5">Carotenoid biosynthesis.</text>
</comment>
<keyword evidence="2 5" id="KW-0125">Carotenoid biosynthesis</keyword>
<dbReference type="NCBIfam" id="TIGR02734">
    <property type="entry name" value="crtI_fam"/>
    <property type="match status" value="1"/>
</dbReference>
<evidence type="ECO:0000256" key="4">
    <source>
        <dbReference type="ARBA" id="ARBA00038322"/>
    </source>
</evidence>
<dbReference type="PANTHER" id="PTHR43734">
    <property type="entry name" value="PHYTOENE DESATURASE"/>
    <property type="match status" value="1"/>
</dbReference>
<protein>
    <submittedName>
        <fullName evidence="7">Phytoene desaturase</fullName>
    </submittedName>
</protein>
<comment type="similarity">
    <text evidence="4">Belongs to the carotenoid/retinoid oxidoreductase family. CrtN subfamily.</text>
</comment>
<evidence type="ECO:0000256" key="3">
    <source>
        <dbReference type="ARBA" id="ARBA00023002"/>
    </source>
</evidence>
<keyword evidence="3 5" id="KW-0560">Oxidoreductase</keyword>
<gene>
    <name evidence="7" type="ORF">E6C60_1948</name>
</gene>
<dbReference type="RefSeq" id="WP_407669142.1">
    <property type="nucleotide sequence ID" value="NZ_CP040396.1"/>
</dbReference>
<dbReference type="GO" id="GO:0016491">
    <property type="term" value="F:oxidoreductase activity"/>
    <property type="evidence" value="ECO:0007669"/>
    <property type="project" value="UniProtKB-KW"/>
</dbReference>
<evidence type="ECO:0000256" key="1">
    <source>
        <dbReference type="ARBA" id="ARBA00004829"/>
    </source>
</evidence>
<evidence type="ECO:0000256" key="5">
    <source>
        <dbReference type="RuleBase" id="RU362075"/>
    </source>
</evidence>
<name>A0A4P8XK25_9BACL</name>
<evidence type="ECO:0000313" key="8">
    <source>
        <dbReference type="Proteomes" id="UP000300879"/>
    </source>
</evidence>
<dbReference type="AlphaFoldDB" id="A0A4P8XK25"/>
<evidence type="ECO:0000256" key="2">
    <source>
        <dbReference type="ARBA" id="ARBA00022746"/>
    </source>
</evidence>
<feature type="domain" description="Amine oxidase" evidence="6">
    <location>
        <begin position="15"/>
        <end position="330"/>
    </location>
</feature>
<dbReference type="EMBL" id="CP040396">
    <property type="protein sequence ID" value="QCT02663.1"/>
    <property type="molecule type" value="Genomic_DNA"/>
</dbReference>
<keyword evidence="8" id="KW-1185">Reference proteome</keyword>
<dbReference type="InterPro" id="IPR014105">
    <property type="entry name" value="Carotenoid/retinoid_OxRdtase"/>
</dbReference>
<dbReference type="InterPro" id="IPR002937">
    <property type="entry name" value="Amino_oxidase"/>
</dbReference>
<dbReference type="KEGG" id="palo:E6C60_1948"/>
<organism evidence="7 8">
    <name type="scientific">Paenibacillus algicola</name>
    <dbReference type="NCBI Taxonomy" id="2565926"/>
    <lineage>
        <taxon>Bacteria</taxon>
        <taxon>Bacillati</taxon>
        <taxon>Bacillota</taxon>
        <taxon>Bacilli</taxon>
        <taxon>Bacillales</taxon>
        <taxon>Paenibacillaceae</taxon>
        <taxon>Paenibacillus</taxon>
    </lineage>
</organism>
<dbReference type="Gene3D" id="3.50.50.60">
    <property type="entry name" value="FAD/NAD(P)-binding domain"/>
    <property type="match status" value="2"/>
</dbReference>
<evidence type="ECO:0000313" key="7">
    <source>
        <dbReference type="EMBL" id="QCT02663.1"/>
    </source>
</evidence>
<evidence type="ECO:0000259" key="6">
    <source>
        <dbReference type="Pfam" id="PF01593"/>
    </source>
</evidence>
<dbReference type="InterPro" id="IPR036188">
    <property type="entry name" value="FAD/NAD-bd_sf"/>
</dbReference>
<dbReference type="PANTHER" id="PTHR43734:SF1">
    <property type="entry name" value="PHYTOENE DESATURASE"/>
    <property type="match status" value="1"/>
</dbReference>
<dbReference type="PRINTS" id="PR00419">
    <property type="entry name" value="ADXRDTASE"/>
</dbReference>
<dbReference type="GO" id="GO:0016117">
    <property type="term" value="P:carotenoid biosynthetic process"/>
    <property type="evidence" value="ECO:0007669"/>
    <property type="project" value="UniProtKB-KW"/>
</dbReference>